<evidence type="ECO:0000313" key="2">
    <source>
        <dbReference type="Proteomes" id="UP001597319"/>
    </source>
</evidence>
<evidence type="ECO:0000313" key="1">
    <source>
        <dbReference type="EMBL" id="MFD2564984.1"/>
    </source>
</evidence>
<keyword evidence="2" id="KW-1185">Reference proteome</keyword>
<dbReference type="PROSITE" id="PS51257">
    <property type="entry name" value="PROKAR_LIPOPROTEIN"/>
    <property type="match status" value="1"/>
</dbReference>
<organism evidence="1 2">
    <name type="scientific">Aquimarina rubra</name>
    <dbReference type="NCBI Taxonomy" id="1920033"/>
    <lineage>
        <taxon>Bacteria</taxon>
        <taxon>Pseudomonadati</taxon>
        <taxon>Bacteroidota</taxon>
        <taxon>Flavobacteriia</taxon>
        <taxon>Flavobacteriales</taxon>
        <taxon>Flavobacteriaceae</taxon>
        <taxon>Aquimarina</taxon>
    </lineage>
</organism>
<dbReference type="EMBL" id="JBHULE010000035">
    <property type="protein sequence ID" value="MFD2564984.1"/>
    <property type="molecule type" value="Genomic_DNA"/>
</dbReference>
<dbReference type="Proteomes" id="UP001597319">
    <property type="component" value="Unassembled WGS sequence"/>
</dbReference>
<comment type="caution">
    <text evidence="1">The sequence shown here is derived from an EMBL/GenBank/DDBJ whole genome shotgun (WGS) entry which is preliminary data.</text>
</comment>
<name>A0ABW5LKA2_9FLAO</name>
<gene>
    <name evidence="1" type="ORF">ACFSR1_20065</name>
</gene>
<reference evidence="2" key="1">
    <citation type="journal article" date="2019" name="Int. J. Syst. Evol. Microbiol.">
        <title>The Global Catalogue of Microorganisms (GCM) 10K type strain sequencing project: providing services to taxonomists for standard genome sequencing and annotation.</title>
        <authorList>
            <consortium name="The Broad Institute Genomics Platform"/>
            <consortium name="The Broad Institute Genome Sequencing Center for Infectious Disease"/>
            <person name="Wu L."/>
            <person name="Ma J."/>
        </authorList>
    </citation>
    <scope>NUCLEOTIDE SEQUENCE [LARGE SCALE GENOMIC DNA]</scope>
    <source>
        <strain evidence="2">KCTC 52274</strain>
    </source>
</reference>
<accession>A0ABW5LKA2</accession>
<sequence length="165" mass="19089">MVKKLIFVLVTVSFLACTKKYREIPIEELSDDLKNSAEGAANLILNFCDNPEDLEKFRLRASVKAYLHLNTGKQFLVCYIYENEVSEIALGRLYKVNQLKAKVKRFKYKLDIVSDTYELMELHVDLNSKKAVADYKIFGKPKGETEWISIIDELNLEVMKAMNKK</sequence>
<proteinExistence type="predicted"/>
<protein>
    <recommendedName>
        <fullName evidence="3">DUF4468 domain-containing protein</fullName>
    </recommendedName>
</protein>
<dbReference type="RefSeq" id="WP_378294834.1">
    <property type="nucleotide sequence ID" value="NZ_JBHULE010000035.1"/>
</dbReference>
<evidence type="ECO:0008006" key="3">
    <source>
        <dbReference type="Google" id="ProtNLM"/>
    </source>
</evidence>